<proteinExistence type="predicted"/>
<reference evidence="2 3" key="1">
    <citation type="submission" date="2020-08" db="EMBL/GenBank/DDBJ databases">
        <title>Sphingobacterium sp. DN00404 isolated from aquaculture water.</title>
        <authorList>
            <person name="Zhang M."/>
        </authorList>
    </citation>
    <scope>NUCLEOTIDE SEQUENCE [LARGE SCALE GENOMIC DNA]</scope>
    <source>
        <strain evidence="2 3">DN00404</strain>
    </source>
</reference>
<dbReference type="Proteomes" id="UP000602759">
    <property type="component" value="Unassembled WGS sequence"/>
</dbReference>
<accession>A0ABR7YLT7</accession>
<evidence type="ECO:0000313" key="3">
    <source>
        <dbReference type="Proteomes" id="UP000602759"/>
    </source>
</evidence>
<feature type="region of interest" description="Disordered" evidence="1">
    <location>
        <begin position="40"/>
        <end position="68"/>
    </location>
</feature>
<keyword evidence="3" id="KW-1185">Reference proteome</keyword>
<sequence>MKEAKLSEPQFKTDGMFTVILPRVVEKSSGKSSWKLLPENCSDKRTANPEGIRKNWKEFPKDIGNGIQ</sequence>
<protein>
    <submittedName>
        <fullName evidence="2">Uncharacterized protein</fullName>
    </submittedName>
</protein>
<name>A0ABR7YLT7_9SPHI</name>
<dbReference type="RefSeq" id="WP_190993313.1">
    <property type="nucleotide sequence ID" value="NZ_JACOIK010000003.1"/>
</dbReference>
<comment type="caution">
    <text evidence="2">The sequence shown here is derived from an EMBL/GenBank/DDBJ whole genome shotgun (WGS) entry which is preliminary data.</text>
</comment>
<feature type="compositionally biased region" description="Basic and acidic residues" evidence="1">
    <location>
        <begin position="41"/>
        <end position="61"/>
    </location>
</feature>
<gene>
    <name evidence="2" type="ORF">H8B06_05645</name>
</gene>
<evidence type="ECO:0000313" key="2">
    <source>
        <dbReference type="EMBL" id="MBD1432300.1"/>
    </source>
</evidence>
<dbReference type="EMBL" id="JACOIK010000003">
    <property type="protein sequence ID" value="MBD1432300.1"/>
    <property type="molecule type" value="Genomic_DNA"/>
</dbReference>
<evidence type="ECO:0000256" key="1">
    <source>
        <dbReference type="SAM" id="MobiDB-lite"/>
    </source>
</evidence>
<organism evidence="2 3">
    <name type="scientific">Sphingobacterium micropteri</name>
    <dbReference type="NCBI Taxonomy" id="2763501"/>
    <lineage>
        <taxon>Bacteria</taxon>
        <taxon>Pseudomonadati</taxon>
        <taxon>Bacteroidota</taxon>
        <taxon>Sphingobacteriia</taxon>
        <taxon>Sphingobacteriales</taxon>
        <taxon>Sphingobacteriaceae</taxon>
        <taxon>Sphingobacterium</taxon>
    </lineage>
</organism>